<reference evidence="13" key="1">
    <citation type="submission" date="2016-11" db="EMBL/GenBank/DDBJ databases">
        <authorList>
            <person name="Varghese N."/>
            <person name="Submissions S."/>
        </authorList>
    </citation>
    <scope>NUCLEOTIDE SEQUENCE [LARGE SCALE GENOMIC DNA]</scope>
    <source>
        <strain evidence="13">DSM 19859</strain>
    </source>
</reference>
<dbReference type="EMBL" id="QOVN01000002">
    <property type="protein sequence ID" value="RXG30485.1"/>
    <property type="molecule type" value="Genomic_DNA"/>
</dbReference>
<dbReference type="EMBL" id="FQXT01000003">
    <property type="protein sequence ID" value="SHI07159.1"/>
    <property type="molecule type" value="Genomic_DNA"/>
</dbReference>
<dbReference type="STRING" id="573501.SAMN04487999_1941"/>
<dbReference type="InterPro" id="IPR051535">
    <property type="entry name" value="Siderophore_ABC-ATPase"/>
</dbReference>
<reference evidence="11 14" key="3">
    <citation type="submission" date="2018-07" db="EMBL/GenBank/DDBJ databases">
        <title>Leeuwenhoekiella genomics.</title>
        <authorList>
            <person name="Tahon G."/>
            <person name="Willems A."/>
        </authorList>
    </citation>
    <scope>NUCLEOTIDE SEQUENCE [LARGE SCALE GENOMIC DNA]</scope>
    <source>
        <strain evidence="11 14">LMG 24856</strain>
    </source>
</reference>
<dbReference type="Pfam" id="PF00005">
    <property type="entry name" value="ABC_tran"/>
    <property type="match status" value="1"/>
</dbReference>
<dbReference type="GO" id="GO:0005886">
    <property type="term" value="C:plasma membrane"/>
    <property type="evidence" value="ECO:0007669"/>
    <property type="project" value="UniProtKB-SubCell"/>
</dbReference>
<keyword evidence="5" id="KW-0547">Nucleotide-binding</keyword>
<evidence type="ECO:0000313" key="13">
    <source>
        <dbReference type="Proteomes" id="UP000184240"/>
    </source>
</evidence>
<keyword evidence="8" id="KW-0406">Ion transport</keyword>
<dbReference type="CDD" id="cd03214">
    <property type="entry name" value="ABC_Iron-Siderophores_B12_Hemin"/>
    <property type="match status" value="1"/>
</dbReference>
<dbReference type="SUPFAM" id="SSF52540">
    <property type="entry name" value="P-loop containing nucleoside triphosphate hydrolases"/>
    <property type="match status" value="1"/>
</dbReference>
<evidence type="ECO:0000313" key="12">
    <source>
        <dbReference type="EMBL" id="SHI07159.1"/>
    </source>
</evidence>
<dbReference type="SMART" id="SM00382">
    <property type="entry name" value="AAA"/>
    <property type="match status" value="1"/>
</dbReference>
<evidence type="ECO:0000256" key="7">
    <source>
        <dbReference type="ARBA" id="ARBA00023004"/>
    </source>
</evidence>
<dbReference type="InterPro" id="IPR027417">
    <property type="entry name" value="P-loop_NTPase"/>
</dbReference>
<dbReference type="Proteomes" id="UP000290037">
    <property type="component" value="Unassembled WGS sequence"/>
</dbReference>
<dbReference type="GO" id="GO:0005524">
    <property type="term" value="F:ATP binding"/>
    <property type="evidence" value="ECO:0007669"/>
    <property type="project" value="UniProtKB-KW"/>
</dbReference>
<comment type="subcellular location">
    <subcellularLocation>
        <location evidence="1">Cell membrane</location>
        <topology evidence="1">Peripheral membrane protein</topology>
    </subcellularLocation>
</comment>
<feature type="domain" description="ABC transporter" evidence="10">
    <location>
        <begin position="9"/>
        <end position="249"/>
    </location>
</feature>
<evidence type="ECO:0000256" key="5">
    <source>
        <dbReference type="ARBA" id="ARBA00022741"/>
    </source>
</evidence>
<evidence type="ECO:0000256" key="4">
    <source>
        <dbReference type="ARBA" id="ARBA00022496"/>
    </source>
</evidence>
<dbReference type="RefSeq" id="WP_072982574.1">
    <property type="nucleotide sequence ID" value="NZ_FQXT01000003.1"/>
</dbReference>
<keyword evidence="14" id="KW-1185">Reference proteome</keyword>
<evidence type="ECO:0000313" key="14">
    <source>
        <dbReference type="Proteomes" id="UP000290037"/>
    </source>
</evidence>
<dbReference type="OrthoDB" id="9787851at2"/>
<evidence type="ECO:0000256" key="6">
    <source>
        <dbReference type="ARBA" id="ARBA00022840"/>
    </source>
</evidence>
<accession>A0A1M5Y5G5</accession>
<dbReference type="InterPro" id="IPR003593">
    <property type="entry name" value="AAA+_ATPase"/>
</dbReference>
<evidence type="ECO:0000256" key="3">
    <source>
        <dbReference type="ARBA" id="ARBA00022475"/>
    </source>
</evidence>
<organism evidence="12 13">
    <name type="scientific">Leeuwenhoekiella palythoae</name>
    <dbReference type="NCBI Taxonomy" id="573501"/>
    <lineage>
        <taxon>Bacteria</taxon>
        <taxon>Pseudomonadati</taxon>
        <taxon>Bacteroidota</taxon>
        <taxon>Flavobacteriia</taxon>
        <taxon>Flavobacteriales</taxon>
        <taxon>Flavobacteriaceae</taxon>
        <taxon>Leeuwenhoekiella</taxon>
    </lineage>
</organism>
<dbReference type="Proteomes" id="UP000184240">
    <property type="component" value="Unassembled WGS sequence"/>
</dbReference>
<dbReference type="GO" id="GO:0006826">
    <property type="term" value="P:iron ion transport"/>
    <property type="evidence" value="ECO:0007669"/>
    <property type="project" value="UniProtKB-KW"/>
</dbReference>
<dbReference type="PROSITE" id="PS50893">
    <property type="entry name" value="ABC_TRANSPORTER_2"/>
    <property type="match status" value="1"/>
</dbReference>
<dbReference type="InterPro" id="IPR003439">
    <property type="entry name" value="ABC_transporter-like_ATP-bd"/>
</dbReference>
<sequence length="262" mass="28788">MEQAKSVLLKCEALSVGYTSSSLEKPIVKEANLQLKPGMFTTLVGINGSGKSTLLRSLAGLQKPFSGSVILNDIPLNKLSPDARSKCISVVLTGQQISKNLSVLELVALGRQPYTNWLGKLSAHDKTHIDQAIASTQLEALQHTPCYALSDGQFQRALIARALAQDTPIIMLDEPTTHLDLHHKASIFTLLSEIAHKHHKTVLCTTHDIELVLSLCDEMIVIQNEKAQQNTPQQLIADGVFNQLFPSNSIGFDQNSRRFFIK</sequence>
<evidence type="ECO:0000256" key="8">
    <source>
        <dbReference type="ARBA" id="ARBA00023065"/>
    </source>
</evidence>
<evidence type="ECO:0000256" key="1">
    <source>
        <dbReference type="ARBA" id="ARBA00004202"/>
    </source>
</evidence>
<name>A0A1M5Y5G5_9FLAO</name>
<reference evidence="12" key="2">
    <citation type="submission" date="2016-11" db="EMBL/GenBank/DDBJ databases">
        <authorList>
            <person name="Jaros S."/>
            <person name="Januszkiewicz K."/>
            <person name="Wedrychowicz H."/>
        </authorList>
    </citation>
    <scope>NUCLEOTIDE SEQUENCE [LARGE SCALE GENOMIC DNA]</scope>
    <source>
        <strain evidence="12">DSM 19859</strain>
    </source>
</reference>
<dbReference type="PANTHER" id="PTHR42771:SF3">
    <property type="entry name" value="PETROBACTIN IMPORT ATP-BINDING PROTEIN YCLP"/>
    <property type="match status" value="1"/>
</dbReference>
<evidence type="ECO:0000313" key="11">
    <source>
        <dbReference type="EMBL" id="RXG30485.1"/>
    </source>
</evidence>
<keyword evidence="7" id="KW-0408">Iron</keyword>
<dbReference type="AlphaFoldDB" id="A0A1M5Y5G5"/>
<keyword evidence="3" id="KW-1003">Cell membrane</keyword>
<dbReference type="GO" id="GO:0016887">
    <property type="term" value="F:ATP hydrolysis activity"/>
    <property type="evidence" value="ECO:0007669"/>
    <property type="project" value="InterPro"/>
</dbReference>
<protein>
    <submittedName>
        <fullName evidence="12">Iron complex transport system ATP-binding protein</fullName>
    </submittedName>
</protein>
<keyword evidence="4" id="KW-0410">Iron transport</keyword>
<proteinExistence type="predicted"/>
<dbReference type="PANTHER" id="PTHR42771">
    <property type="entry name" value="IRON(3+)-HYDROXAMATE IMPORT ATP-BINDING PROTEIN FHUC"/>
    <property type="match status" value="1"/>
</dbReference>
<evidence type="ECO:0000256" key="2">
    <source>
        <dbReference type="ARBA" id="ARBA00022448"/>
    </source>
</evidence>
<keyword evidence="6 12" id="KW-0067">ATP-binding</keyword>
<keyword evidence="2" id="KW-0813">Transport</keyword>
<gene>
    <name evidence="11" type="ORF">DSM01_1235</name>
    <name evidence="12" type="ORF">SAMN04487999_1941</name>
</gene>
<keyword evidence="9" id="KW-0472">Membrane</keyword>
<evidence type="ECO:0000259" key="10">
    <source>
        <dbReference type="PROSITE" id="PS50893"/>
    </source>
</evidence>
<evidence type="ECO:0000256" key="9">
    <source>
        <dbReference type="ARBA" id="ARBA00023136"/>
    </source>
</evidence>
<dbReference type="Gene3D" id="3.40.50.300">
    <property type="entry name" value="P-loop containing nucleotide triphosphate hydrolases"/>
    <property type="match status" value="1"/>
</dbReference>